<evidence type="ECO:0000256" key="5">
    <source>
        <dbReference type="ARBA" id="ARBA00022771"/>
    </source>
</evidence>
<reference evidence="14" key="1">
    <citation type="journal article" date="2023" name="Mol. Phylogenet. Evol.">
        <title>Genome-scale phylogeny and comparative genomics of the fungal order Sordariales.</title>
        <authorList>
            <person name="Hensen N."/>
            <person name="Bonometti L."/>
            <person name="Westerberg I."/>
            <person name="Brannstrom I.O."/>
            <person name="Guillou S."/>
            <person name="Cros-Aarteil S."/>
            <person name="Calhoun S."/>
            <person name="Haridas S."/>
            <person name="Kuo A."/>
            <person name="Mondo S."/>
            <person name="Pangilinan J."/>
            <person name="Riley R."/>
            <person name="LaButti K."/>
            <person name="Andreopoulos B."/>
            <person name="Lipzen A."/>
            <person name="Chen C."/>
            <person name="Yan M."/>
            <person name="Daum C."/>
            <person name="Ng V."/>
            <person name="Clum A."/>
            <person name="Steindorff A."/>
            <person name="Ohm R.A."/>
            <person name="Martin F."/>
            <person name="Silar P."/>
            <person name="Natvig D.O."/>
            <person name="Lalanne C."/>
            <person name="Gautier V."/>
            <person name="Ament-Velasquez S.L."/>
            <person name="Kruys A."/>
            <person name="Hutchinson M.I."/>
            <person name="Powell A.J."/>
            <person name="Barry K."/>
            <person name="Miller A.N."/>
            <person name="Grigoriev I.V."/>
            <person name="Debuchy R."/>
            <person name="Gladieux P."/>
            <person name="Hiltunen Thoren M."/>
            <person name="Johannesson H."/>
        </authorList>
    </citation>
    <scope>NUCLEOTIDE SEQUENCE</scope>
    <source>
        <strain evidence="14">CBS 333.67</strain>
    </source>
</reference>
<dbReference type="EMBL" id="JAUDZG010000001">
    <property type="protein sequence ID" value="KAK3310276.1"/>
    <property type="molecule type" value="Genomic_DNA"/>
</dbReference>
<name>A0AAJ0M5X6_9PEZI</name>
<feature type="domain" description="C2H2-type" evidence="13">
    <location>
        <begin position="377"/>
        <end position="396"/>
    </location>
</feature>
<dbReference type="PANTHER" id="PTHR16515:SF58">
    <property type="entry name" value="ZINC FINGER PROTEIN 22"/>
    <property type="match status" value="1"/>
</dbReference>
<evidence type="ECO:0000256" key="6">
    <source>
        <dbReference type="ARBA" id="ARBA00022833"/>
    </source>
</evidence>
<dbReference type="Pfam" id="PF00096">
    <property type="entry name" value="zf-C2H2"/>
    <property type="match status" value="2"/>
</dbReference>
<gene>
    <name evidence="14" type="ORF">B0T15DRAFT_506967</name>
</gene>
<dbReference type="PROSITE" id="PS00028">
    <property type="entry name" value="ZINC_FINGER_C2H2_1"/>
    <property type="match status" value="1"/>
</dbReference>
<evidence type="ECO:0000256" key="8">
    <source>
        <dbReference type="ARBA" id="ARBA00023125"/>
    </source>
</evidence>
<comment type="similarity">
    <text evidence="2">Belongs to the krueppel C2H2-type zinc-finger protein family.</text>
</comment>
<dbReference type="PROSITE" id="PS50157">
    <property type="entry name" value="ZINC_FINGER_C2H2_2"/>
    <property type="match status" value="2"/>
</dbReference>
<evidence type="ECO:0000256" key="1">
    <source>
        <dbReference type="ARBA" id="ARBA00004123"/>
    </source>
</evidence>
<reference evidence="14" key="2">
    <citation type="submission" date="2023-06" db="EMBL/GenBank/DDBJ databases">
        <authorList>
            <consortium name="Lawrence Berkeley National Laboratory"/>
            <person name="Mondo S.J."/>
            <person name="Hensen N."/>
            <person name="Bonometti L."/>
            <person name="Westerberg I."/>
            <person name="Brannstrom I.O."/>
            <person name="Guillou S."/>
            <person name="Cros-Aarteil S."/>
            <person name="Calhoun S."/>
            <person name="Haridas S."/>
            <person name="Kuo A."/>
            <person name="Pangilinan J."/>
            <person name="Riley R."/>
            <person name="Labutti K."/>
            <person name="Andreopoulos B."/>
            <person name="Lipzen A."/>
            <person name="Chen C."/>
            <person name="Yanf M."/>
            <person name="Daum C."/>
            <person name="Ng V."/>
            <person name="Clum A."/>
            <person name="Steindorff A."/>
            <person name="Ohm R."/>
            <person name="Martin F."/>
            <person name="Silar P."/>
            <person name="Natvig D."/>
            <person name="Lalanne C."/>
            <person name="Gautier V."/>
            <person name="Ament-Velasquez S.L."/>
            <person name="Kruys A."/>
            <person name="Hutchinson M.I."/>
            <person name="Powell A.J."/>
            <person name="Barry K."/>
            <person name="Miller A.N."/>
            <person name="Grigoriev I.V."/>
            <person name="Debuchy R."/>
            <person name="Gladieux P."/>
            <person name="Thoren M.H."/>
            <person name="Johannesson H."/>
        </authorList>
    </citation>
    <scope>NUCLEOTIDE SEQUENCE</scope>
    <source>
        <strain evidence="14">CBS 333.67</strain>
    </source>
</reference>
<dbReference type="InterPro" id="IPR013087">
    <property type="entry name" value="Znf_C2H2_type"/>
</dbReference>
<evidence type="ECO:0000256" key="12">
    <source>
        <dbReference type="SAM" id="MobiDB-lite"/>
    </source>
</evidence>
<feature type="compositionally biased region" description="Low complexity" evidence="12">
    <location>
        <begin position="21"/>
        <end position="50"/>
    </location>
</feature>
<protein>
    <recommendedName>
        <fullName evidence="13">C2H2-type domain-containing protein</fullName>
    </recommendedName>
</protein>
<evidence type="ECO:0000256" key="11">
    <source>
        <dbReference type="PROSITE-ProRule" id="PRU00042"/>
    </source>
</evidence>
<evidence type="ECO:0000313" key="14">
    <source>
        <dbReference type="EMBL" id="KAK3310276.1"/>
    </source>
</evidence>
<feature type="region of interest" description="Disordered" evidence="12">
    <location>
        <begin position="1"/>
        <end position="278"/>
    </location>
</feature>
<dbReference type="PANTHER" id="PTHR16515">
    <property type="entry name" value="PR DOMAIN ZINC FINGER PROTEIN"/>
    <property type="match status" value="1"/>
</dbReference>
<dbReference type="FunFam" id="3.30.160.60:FF:000188">
    <property type="entry name" value="Zinc finger protein 787"/>
    <property type="match status" value="1"/>
</dbReference>
<comment type="caution">
    <text evidence="14">The sequence shown here is derived from an EMBL/GenBank/DDBJ whole genome shotgun (WGS) entry which is preliminary data.</text>
</comment>
<feature type="compositionally biased region" description="Polar residues" evidence="12">
    <location>
        <begin position="225"/>
        <end position="234"/>
    </location>
</feature>
<keyword evidence="9" id="KW-0804">Transcription</keyword>
<feature type="region of interest" description="Disordered" evidence="12">
    <location>
        <begin position="318"/>
        <end position="349"/>
    </location>
</feature>
<organism evidence="14 15">
    <name type="scientific">Chaetomium strumarium</name>
    <dbReference type="NCBI Taxonomy" id="1170767"/>
    <lineage>
        <taxon>Eukaryota</taxon>
        <taxon>Fungi</taxon>
        <taxon>Dikarya</taxon>
        <taxon>Ascomycota</taxon>
        <taxon>Pezizomycotina</taxon>
        <taxon>Sordariomycetes</taxon>
        <taxon>Sordariomycetidae</taxon>
        <taxon>Sordariales</taxon>
        <taxon>Chaetomiaceae</taxon>
        <taxon>Chaetomium</taxon>
    </lineage>
</organism>
<feature type="compositionally biased region" description="Low complexity" evidence="12">
    <location>
        <begin position="70"/>
        <end position="83"/>
    </location>
</feature>
<feature type="compositionally biased region" description="Low complexity" evidence="12">
    <location>
        <begin position="210"/>
        <end position="223"/>
    </location>
</feature>
<keyword evidence="8" id="KW-0238">DNA-binding</keyword>
<evidence type="ECO:0000256" key="4">
    <source>
        <dbReference type="ARBA" id="ARBA00022737"/>
    </source>
</evidence>
<keyword evidence="7" id="KW-0805">Transcription regulation</keyword>
<keyword evidence="4" id="KW-0677">Repeat</keyword>
<dbReference type="GO" id="GO:0008270">
    <property type="term" value="F:zinc ion binding"/>
    <property type="evidence" value="ECO:0007669"/>
    <property type="project" value="UniProtKB-KW"/>
</dbReference>
<evidence type="ECO:0000259" key="13">
    <source>
        <dbReference type="PROSITE" id="PS50157"/>
    </source>
</evidence>
<dbReference type="FunFam" id="3.30.160.60:FF:000322">
    <property type="entry name" value="GDNF-inducible zinc finger protein 1"/>
    <property type="match status" value="1"/>
</dbReference>
<feature type="compositionally biased region" description="Basic residues" evidence="12">
    <location>
        <begin position="320"/>
        <end position="331"/>
    </location>
</feature>
<dbReference type="GO" id="GO:0003677">
    <property type="term" value="F:DNA binding"/>
    <property type="evidence" value="ECO:0007669"/>
    <property type="project" value="UniProtKB-KW"/>
</dbReference>
<accession>A0AAJ0M5X6</accession>
<dbReference type="InterPro" id="IPR050331">
    <property type="entry name" value="Zinc_finger"/>
</dbReference>
<dbReference type="SUPFAM" id="SSF57667">
    <property type="entry name" value="beta-beta-alpha zinc fingers"/>
    <property type="match status" value="1"/>
</dbReference>
<feature type="compositionally biased region" description="Basic and acidic residues" evidence="12">
    <location>
        <begin position="420"/>
        <end position="443"/>
    </location>
</feature>
<dbReference type="GO" id="GO:0005634">
    <property type="term" value="C:nucleus"/>
    <property type="evidence" value="ECO:0007669"/>
    <property type="project" value="UniProtKB-SubCell"/>
</dbReference>
<dbReference type="GO" id="GO:0010468">
    <property type="term" value="P:regulation of gene expression"/>
    <property type="evidence" value="ECO:0007669"/>
    <property type="project" value="TreeGrafter"/>
</dbReference>
<evidence type="ECO:0000256" key="2">
    <source>
        <dbReference type="ARBA" id="ARBA00006991"/>
    </source>
</evidence>
<sequence>MTTIPSDSGFDVQLVPPSTGTVPKPLSLSSSSDPAPSSSHSTNSTAAATSIPRTSFLTRSGAILDGFPPSASHSTGSQSSQGTPLYYGHMTGSWPTPGLSQAPAYAYQNANSGAPGSGPLAQPPYARSPASYGSAPSPSLPHFPGHPSSSAPNGESISAQQSYHDPQGGNQESGLNQSMLGNPTSNPARLAAPGHSTSVGGPSMVHEGSSYRQPPTPTSYYPPNSAAQQQSFPSYASPVTQPSPTAASPATTSGPLSRGPTSISGMAPPVQYSGGRAHQMPSMTSYASYNSISGPVLSNMHHPGAPVAMVGSMQGLPGFSHHHGLSPHHPHQLYGHHPGGPPPQSERPFKCNECSQAFNRNHDLKRHQRIHLAIKPFPCDDCDKRFSRKDALKRHRLVKGCGGISPTDGSGVATSANGDSPHDGDIARSADRDGSPSQGKKEP</sequence>
<evidence type="ECO:0000256" key="10">
    <source>
        <dbReference type="ARBA" id="ARBA00023242"/>
    </source>
</evidence>
<proteinExistence type="inferred from homology"/>
<dbReference type="InterPro" id="IPR036236">
    <property type="entry name" value="Znf_C2H2_sf"/>
</dbReference>
<dbReference type="SMART" id="SM00355">
    <property type="entry name" value="ZnF_C2H2"/>
    <property type="match status" value="2"/>
</dbReference>
<evidence type="ECO:0000313" key="15">
    <source>
        <dbReference type="Proteomes" id="UP001273166"/>
    </source>
</evidence>
<feature type="compositionally biased region" description="Low complexity" evidence="12">
    <location>
        <begin position="236"/>
        <end position="253"/>
    </location>
</feature>
<keyword evidence="5 11" id="KW-0863">Zinc-finger</keyword>
<dbReference type="GeneID" id="87886450"/>
<dbReference type="RefSeq" id="XP_062726056.1">
    <property type="nucleotide sequence ID" value="XM_062867621.1"/>
</dbReference>
<keyword evidence="10" id="KW-0539">Nucleus</keyword>
<keyword evidence="6" id="KW-0862">Zinc</keyword>
<keyword evidence="3" id="KW-0479">Metal-binding</keyword>
<feature type="domain" description="C2H2-type" evidence="13">
    <location>
        <begin position="349"/>
        <end position="376"/>
    </location>
</feature>
<dbReference type="AlphaFoldDB" id="A0AAJ0M5X6"/>
<comment type="subcellular location">
    <subcellularLocation>
        <location evidence="1">Nucleus</location>
    </subcellularLocation>
</comment>
<evidence type="ECO:0000256" key="7">
    <source>
        <dbReference type="ARBA" id="ARBA00023015"/>
    </source>
</evidence>
<evidence type="ECO:0000256" key="3">
    <source>
        <dbReference type="ARBA" id="ARBA00022723"/>
    </source>
</evidence>
<dbReference type="Proteomes" id="UP001273166">
    <property type="component" value="Unassembled WGS sequence"/>
</dbReference>
<keyword evidence="15" id="KW-1185">Reference proteome</keyword>
<feature type="compositionally biased region" description="Low complexity" evidence="12">
    <location>
        <begin position="123"/>
        <end position="137"/>
    </location>
</feature>
<feature type="compositionally biased region" description="Polar residues" evidence="12">
    <location>
        <begin position="147"/>
        <end position="187"/>
    </location>
</feature>
<feature type="region of interest" description="Disordered" evidence="12">
    <location>
        <begin position="399"/>
        <end position="443"/>
    </location>
</feature>
<dbReference type="Gene3D" id="3.30.160.60">
    <property type="entry name" value="Classic Zinc Finger"/>
    <property type="match status" value="2"/>
</dbReference>
<evidence type="ECO:0000256" key="9">
    <source>
        <dbReference type="ARBA" id="ARBA00023163"/>
    </source>
</evidence>